<dbReference type="InterPro" id="IPR036890">
    <property type="entry name" value="HATPase_C_sf"/>
</dbReference>
<dbReference type="SUPFAM" id="SSF55781">
    <property type="entry name" value="GAF domain-like"/>
    <property type="match status" value="1"/>
</dbReference>
<evidence type="ECO:0000313" key="14">
    <source>
        <dbReference type="EMBL" id="QJR36633.1"/>
    </source>
</evidence>
<dbReference type="SMART" id="SM00388">
    <property type="entry name" value="HisKA"/>
    <property type="match status" value="1"/>
</dbReference>
<dbReference type="SUPFAM" id="SSF55874">
    <property type="entry name" value="ATPase domain of HSP90 chaperone/DNA topoisomerase II/histidine kinase"/>
    <property type="match status" value="1"/>
</dbReference>
<dbReference type="Gene3D" id="3.30.450.20">
    <property type="entry name" value="PAS domain"/>
    <property type="match status" value="1"/>
</dbReference>
<dbReference type="InterPro" id="IPR005467">
    <property type="entry name" value="His_kinase_dom"/>
</dbReference>
<keyword evidence="6" id="KW-0812">Transmembrane</keyword>
<dbReference type="GO" id="GO:0016020">
    <property type="term" value="C:membrane"/>
    <property type="evidence" value="ECO:0007669"/>
    <property type="project" value="UniProtKB-SubCell"/>
</dbReference>
<dbReference type="CDD" id="cd00082">
    <property type="entry name" value="HisKA"/>
    <property type="match status" value="1"/>
</dbReference>
<dbReference type="NCBIfam" id="TIGR00229">
    <property type="entry name" value="sensory_box"/>
    <property type="match status" value="1"/>
</dbReference>
<dbReference type="PRINTS" id="PR00344">
    <property type="entry name" value="BCTRLSENSOR"/>
</dbReference>
<dbReference type="PANTHER" id="PTHR42878:SF7">
    <property type="entry name" value="SENSOR HISTIDINE KINASE GLRK"/>
    <property type="match status" value="1"/>
</dbReference>
<dbReference type="GO" id="GO:0030295">
    <property type="term" value="F:protein kinase activator activity"/>
    <property type="evidence" value="ECO:0007669"/>
    <property type="project" value="TreeGrafter"/>
</dbReference>
<evidence type="ECO:0000256" key="11">
    <source>
        <dbReference type="ARBA" id="ARBA00023012"/>
    </source>
</evidence>
<keyword evidence="7" id="KW-0547">Nucleotide-binding</keyword>
<sequence length="505" mass="54932">MMPPDEQPPFVRRLLDALPLTVWSVDLDGRITAANSAWSKFATDNGAPGIATEAAVLGRSVFDSVSDDPSREQIERAMALLRDRRVPVVRWEFPCSSPNEERVFLMQVTAIDDGQQVSGFVFSTVDITPSHRSREALINTGIALAEAISLDRVYEEVAHQLLRAVPSTGFVIALADDDTAEFRITHRQGYDAHSSAELEVRLLRTWLDALATGEVARQSTNVGLEITAPLITAEGVLGAITLYAEPIESEQALEEAERVLAVIAAQTAVAIERAWLVRRVESKRRLEAIGEVAAGVAHELRNPLFGISSAAQLLQFRAKEDPVVEKNVGRILREVERLNRMVTSLLEFGRPNAAHLVPADPEAVWDDILDGERARLEARQLSIRRVRPEHTVRSLIDVEQLGQVCRNILVNACDAAPEGSELALISQVSPVGGWRCRLANGGPAIPPDVLPHVFEFFYSTKAGGTGIGLALCQRIMDEHGGTISIDSAPEAGTTLTLTLPPTAAT</sequence>
<evidence type="ECO:0000256" key="3">
    <source>
        <dbReference type="ARBA" id="ARBA00012438"/>
    </source>
</evidence>
<evidence type="ECO:0000256" key="2">
    <source>
        <dbReference type="ARBA" id="ARBA00004141"/>
    </source>
</evidence>
<dbReference type="Pfam" id="PF02518">
    <property type="entry name" value="HATPase_c"/>
    <property type="match status" value="1"/>
</dbReference>
<gene>
    <name evidence="14" type="ORF">HKW67_14505</name>
</gene>
<dbReference type="CDD" id="cd00130">
    <property type="entry name" value="PAS"/>
    <property type="match status" value="1"/>
</dbReference>
<evidence type="ECO:0000256" key="1">
    <source>
        <dbReference type="ARBA" id="ARBA00000085"/>
    </source>
</evidence>
<keyword evidence="8" id="KW-0418">Kinase</keyword>
<keyword evidence="12" id="KW-0472">Membrane</keyword>
<dbReference type="Gene3D" id="1.10.287.130">
    <property type="match status" value="1"/>
</dbReference>
<keyword evidence="4" id="KW-0597">Phosphoprotein</keyword>
<dbReference type="InterPro" id="IPR000014">
    <property type="entry name" value="PAS"/>
</dbReference>
<dbReference type="SUPFAM" id="SSF47384">
    <property type="entry name" value="Homodimeric domain of signal transducing histidine kinase"/>
    <property type="match status" value="1"/>
</dbReference>
<evidence type="ECO:0000256" key="6">
    <source>
        <dbReference type="ARBA" id="ARBA00022692"/>
    </source>
</evidence>
<keyword evidence="10" id="KW-1133">Transmembrane helix</keyword>
<keyword evidence="9" id="KW-0067">ATP-binding</keyword>
<proteinExistence type="predicted"/>
<evidence type="ECO:0000256" key="7">
    <source>
        <dbReference type="ARBA" id="ARBA00022741"/>
    </source>
</evidence>
<feature type="domain" description="Histidine kinase" evidence="13">
    <location>
        <begin position="295"/>
        <end position="503"/>
    </location>
</feature>
<evidence type="ECO:0000313" key="15">
    <source>
        <dbReference type="Proteomes" id="UP000500938"/>
    </source>
</evidence>
<dbReference type="InterPro" id="IPR029016">
    <property type="entry name" value="GAF-like_dom_sf"/>
</dbReference>
<dbReference type="InterPro" id="IPR035965">
    <property type="entry name" value="PAS-like_dom_sf"/>
</dbReference>
<keyword evidence="11" id="KW-0902">Two-component regulatory system</keyword>
<dbReference type="PANTHER" id="PTHR42878">
    <property type="entry name" value="TWO-COMPONENT HISTIDINE KINASE"/>
    <property type="match status" value="1"/>
</dbReference>
<dbReference type="Pfam" id="PF08448">
    <property type="entry name" value="PAS_4"/>
    <property type="match status" value="1"/>
</dbReference>
<dbReference type="InterPro" id="IPR036097">
    <property type="entry name" value="HisK_dim/P_sf"/>
</dbReference>
<evidence type="ECO:0000256" key="5">
    <source>
        <dbReference type="ARBA" id="ARBA00022679"/>
    </source>
</evidence>
<dbReference type="GO" id="GO:0007234">
    <property type="term" value="P:osmosensory signaling via phosphorelay pathway"/>
    <property type="evidence" value="ECO:0007669"/>
    <property type="project" value="TreeGrafter"/>
</dbReference>
<keyword evidence="15" id="KW-1185">Reference proteome</keyword>
<evidence type="ECO:0000259" key="13">
    <source>
        <dbReference type="PROSITE" id="PS50109"/>
    </source>
</evidence>
<keyword evidence="5" id="KW-0808">Transferase</keyword>
<dbReference type="SMART" id="SM00387">
    <property type="entry name" value="HATPase_c"/>
    <property type="match status" value="1"/>
</dbReference>
<dbReference type="GO" id="GO:0005524">
    <property type="term" value="F:ATP binding"/>
    <property type="evidence" value="ECO:0007669"/>
    <property type="project" value="UniProtKB-KW"/>
</dbReference>
<evidence type="ECO:0000256" key="4">
    <source>
        <dbReference type="ARBA" id="ARBA00022553"/>
    </source>
</evidence>
<dbReference type="AlphaFoldDB" id="A0A6M4IPG6"/>
<dbReference type="InterPro" id="IPR013656">
    <property type="entry name" value="PAS_4"/>
</dbReference>
<dbReference type="GO" id="GO:0000155">
    <property type="term" value="F:phosphorelay sensor kinase activity"/>
    <property type="evidence" value="ECO:0007669"/>
    <property type="project" value="InterPro"/>
</dbReference>
<name>A0A6M4IPG6_9BACT</name>
<comment type="subcellular location">
    <subcellularLocation>
        <location evidence="2">Membrane</location>
        <topology evidence="2">Multi-pass membrane protein</topology>
    </subcellularLocation>
</comment>
<dbReference type="Gene3D" id="3.30.450.40">
    <property type="match status" value="1"/>
</dbReference>
<organism evidence="14 15">
    <name type="scientific">Gemmatimonas groenlandica</name>
    <dbReference type="NCBI Taxonomy" id="2732249"/>
    <lineage>
        <taxon>Bacteria</taxon>
        <taxon>Pseudomonadati</taxon>
        <taxon>Gemmatimonadota</taxon>
        <taxon>Gemmatimonadia</taxon>
        <taxon>Gemmatimonadales</taxon>
        <taxon>Gemmatimonadaceae</taxon>
        <taxon>Gemmatimonas</taxon>
    </lineage>
</organism>
<evidence type="ECO:0000256" key="9">
    <source>
        <dbReference type="ARBA" id="ARBA00022840"/>
    </source>
</evidence>
<dbReference type="EC" id="2.7.13.3" evidence="3"/>
<dbReference type="Gene3D" id="3.30.565.10">
    <property type="entry name" value="Histidine kinase-like ATPase, C-terminal domain"/>
    <property type="match status" value="1"/>
</dbReference>
<dbReference type="Pfam" id="PF00512">
    <property type="entry name" value="HisKA"/>
    <property type="match status" value="1"/>
</dbReference>
<dbReference type="InterPro" id="IPR050351">
    <property type="entry name" value="BphY/WalK/GraS-like"/>
</dbReference>
<evidence type="ECO:0000256" key="8">
    <source>
        <dbReference type="ARBA" id="ARBA00022777"/>
    </source>
</evidence>
<dbReference type="EMBL" id="CP053085">
    <property type="protein sequence ID" value="QJR36633.1"/>
    <property type="molecule type" value="Genomic_DNA"/>
</dbReference>
<dbReference type="PROSITE" id="PS50109">
    <property type="entry name" value="HIS_KIN"/>
    <property type="match status" value="1"/>
</dbReference>
<dbReference type="Proteomes" id="UP000500938">
    <property type="component" value="Chromosome"/>
</dbReference>
<protein>
    <recommendedName>
        <fullName evidence="3">histidine kinase</fullName>
        <ecNumber evidence="3">2.7.13.3</ecNumber>
    </recommendedName>
</protein>
<dbReference type="InterPro" id="IPR004358">
    <property type="entry name" value="Sig_transdc_His_kin-like_C"/>
</dbReference>
<dbReference type="SUPFAM" id="SSF55785">
    <property type="entry name" value="PYP-like sensor domain (PAS domain)"/>
    <property type="match status" value="1"/>
</dbReference>
<comment type="catalytic activity">
    <reaction evidence="1">
        <text>ATP + protein L-histidine = ADP + protein N-phospho-L-histidine.</text>
        <dbReference type="EC" id="2.7.13.3"/>
    </reaction>
</comment>
<evidence type="ECO:0000256" key="12">
    <source>
        <dbReference type="ARBA" id="ARBA00023136"/>
    </source>
</evidence>
<evidence type="ECO:0000256" key="10">
    <source>
        <dbReference type="ARBA" id="ARBA00022989"/>
    </source>
</evidence>
<accession>A0A6M4IPG6</accession>
<dbReference type="InterPro" id="IPR003661">
    <property type="entry name" value="HisK_dim/P_dom"/>
</dbReference>
<reference evidence="14 15" key="1">
    <citation type="submission" date="2020-05" db="EMBL/GenBank/DDBJ databases">
        <title>Complete genome sequence of Gemmatimonas greenlandica TET16.</title>
        <authorList>
            <person name="Zeng Y."/>
        </authorList>
    </citation>
    <scope>NUCLEOTIDE SEQUENCE [LARGE SCALE GENOMIC DNA]</scope>
    <source>
        <strain evidence="14 15">TET16</strain>
    </source>
</reference>
<dbReference type="KEGG" id="ggr:HKW67_14505"/>
<dbReference type="InterPro" id="IPR003594">
    <property type="entry name" value="HATPase_dom"/>
</dbReference>
<dbReference type="GO" id="GO:0000156">
    <property type="term" value="F:phosphorelay response regulator activity"/>
    <property type="evidence" value="ECO:0007669"/>
    <property type="project" value="TreeGrafter"/>
</dbReference>